<feature type="transmembrane region" description="Helical" evidence="1">
    <location>
        <begin position="98"/>
        <end position="118"/>
    </location>
</feature>
<evidence type="ECO:0000313" key="3">
    <source>
        <dbReference type="Proteomes" id="UP000005713"/>
    </source>
</evidence>
<dbReference type="InterPro" id="IPR008523">
    <property type="entry name" value="DUF805"/>
</dbReference>
<organism evidence="2 3">
    <name type="scientific">Sagittula stellata (strain ATCC 700073 / DSM 11524 / E-37)</name>
    <dbReference type="NCBI Taxonomy" id="388399"/>
    <lineage>
        <taxon>Bacteria</taxon>
        <taxon>Pseudomonadati</taxon>
        <taxon>Pseudomonadota</taxon>
        <taxon>Alphaproteobacteria</taxon>
        <taxon>Rhodobacterales</taxon>
        <taxon>Roseobacteraceae</taxon>
        <taxon>Sagittula</taxon>
    </lineage>
</organism>
<dbReference type="GO" id="GO:0009772">
    <property type="term" value="P:photosynthetic electron transport in photosystem II"/>
    <property type="evidence" value="ECO:0007669"/>
    <property type="project" value="InterPro"/>
</dbReference>
<protein>
    <recommendedName>
        <fullName evidence="4">DUF805 domain-containing protein</fullName>
    </recommendedName>
</protein>
<proteinExistence type="predicted"/>
<accession>A3K899</accession>
<name>A3K899_SAGS3</name>
<evidence type="ECO:0000313" key="2">
    <source>
        <dbReference type="EMBL" id="EBA06578.1"/>
    </source>
</evidence>
<sequence length="129" mass="14370">MDTTMEHAPAGGGNYREDVAFGEALSRFFKNYINFEGRSNRGEFWKAWLACFVVSIVANIIDAIIGMPILGSLWSLAIIVPQIAIGARRLHDIDRSGWWQLIALIPIIGIIVLIVWFAKAPENAPNRFG</sequence>
<dbReference type="AlphaFoldDB" id="A3K899"/>
<keyword evidence="1" id="KW-0812">Transmembrane</keyword>
<gene>
    <name evidence="2" type="ORF">SSE37_09993</name>
</gene>
<keyword evidence="3" id="KW-1185">Reference proteome</keyword>
<keyword evidence="1" id="KW-1133">Transmembrane helix</keyword>
<dbReference type="Proteomes" id="UP000005713">
    <property type="component" value="Unassembled WGS sequence"/>
</dbReference>
<dbReference type="GO" id="GO:0005886">
    <property type="term" value="C:plasma membrane"/>
    <property type="evidence" value="ECO:0007669"/>
    <property type="project" value="TreeGrafter"/>
</dbReference>
<dbReference type="InterPro" id="IPR036854">
    <property type="entry name" value="Photo_II_D1/D2_sf"/>
</dbReference>
<dbReference type="PANTHER" id="PTHR34980:SF2">
    <property type="entry name" value="INNER MEMBRANE PROTEIN YHAH-RELATED"/>
    <property type="match status" value="1"/>
</dbReference>
<dbReference type="RefSeq" id="WP_005862166.1">
    <property type="nucleotide sequence ID" value="NZ_AAYA01000014.1"/>
</dbReference>
<evidence type="ECO:0000256" key="1">
    <source>
        <dbReference type="SAM" id="Phobius"/>
    </source>
</evidence>
<reference evidence="2 3" key="1">
    <citation type="submission" date="2006-06" db="EMBL/GenBank/DDBJ databases">
        <authorList>
            <person name="Moran M.A."/>
            <person name="Ferriera S."/>
            <person name="Johnson J."/>
            <person name="Kravitz S."/>
            <person name="Beeson K."/>
            <person name="Sutton G."/>
            <person name="Rogers Y.-H."/>
            <person name="Friedman R."/>
            <person name="Frazier M."/>
            <person name="Venter J.C."/>
        </authorList>
    </citation>
    <scope>NUCLEOTIDE SEQUENCE [LARGE SCALE GENOMIC DNA]</scope>
    <source>
        <strain evidence="2 3">E-37</strain>
    </source>
</reference>
<comment type="caution">
    <text evidence="2">The sequence shown here is derived from an EMBL/GenBank/DDBJ whole genome shotgun (WGS) entry which is preliminary data.</text>
</comment>
<dbReference type="EMBL" id="AAYA01000014">
    <property type="protein sequence ID" value="EBA06578.1"/>
    <property type="molecule type" value="Genomic_DNA"/>
</dbReference>
<dbReference type="SUPFAM" id="SSF81483">
    <property type="entry name" value="Bacterial photosystem II reaction centre, L and M subunits"/>
    <property type="match status" value="1"/>
</dbReference>
<evidence type="ECO:0008006" key="4">
    <source>
        <dbReference type="Google" id="ProtNLM"/>
    </source>
</evidence>
<dbReference type="eggNOG" id="COG3152">
    <property type="taxonomic scope" value="Bacteria"/>
</dbReference>
<keyword evidence="1" id="KW-0472">Membrane</keyword>
<dbReference type="PANTHER" id="PTHR34980">
    <property type="entry name" value="INNER MEMBRANE PROTEIN-RELATED-RELATED"/>
    <property type="match status" value="1"/>
</dbReference>
<feature type="transmembrane region" description="Helical" evidence="1">
    <location>
        <begin position="44"/>
        <end position="61"/>
    </location>
</feature>
<dbReference type="Pfam" id="PF05656">
    <property type="entry name" value="DUF805"/>
    <property type="match status" value="1"/>
</dbReference>